<sequence length="284" mass="31652">MNHVLLSAVHLGMLGVSGLGLAGLALATDRHGAHLLGHQPTTGQRRCAQVVGWLLLATALAWSVATLGAGIGVTLWLGWLGLAAWCLIFALPQWPWQPVEPQRTARRAAEKNIPAAPVPLRDTRVRRWCAGFALCATLVAFTALLWQEQIHDQSQRRVLQGKVGPWSFTLEEADQKPPELVAMDIPMKTFHLRFCEACDPEIRQVTLKVNRPRNTGSTGMAFMGQRWERKVEIPLPDTLRAESELWLTVVGKDASVYQSAWRMDHVSPSTVQWFEQQRKSHAIP</sequence>
<keyword evidence="1" id="KW-1133">Transmembrane helix</keyword>
<feature type="transmembrane region" description="Helical" evidence="1">
    <location>
        <begin position="76"/>
        <end position="94"/>
    </location>
</feature>
<keyword evidence="1" id="KW-0812">Transmembrane</keyword>
<reference evidence="3" key="1">
    <citation type="submission" date="2017-09" db="EMBL/GenBank/DDBJ databases">
        <title>FDA dAtabase for Regulatory Grade micrObial Sequences (FDA-ARGOS): Supporting development and validation of Infectious Disease Dx tests.</title>
        <authorList>
            <person name="Minogue T."/>
            <person name="Wolcott M."/>
            <person name="Wasieloski L."/>
            <person name="Aguilar W."/>
            <person name="Moore D."/>
            <person name="Tallon L."/>
            <person name="Sadzewicz L."/>
            <person name="Ott S."/>
            <person name="Zhao X."/>
            <person name="Nagaraj S."/>
            <person name="Vavikolanu K."/>
            <person name="Aluvathingal J."/>
            <person name="Nadendla S."/>
            <person name="Sichtig H."/>
        </authorList>
    </citation>
    <scope>NUCLEOTIDE SEQUENCE [LARGE SCALE GENOMIC DNA]</scope>
    <source>
        <strain evidence="3">FDAARGOS_394</strain>
    </source>
</reference>
<dbReference type="RefSeq" id="WP_066540300.1">
    <property type="nucleotide sequence ID" value="NZ_PDEA01000001.1"/>
</dbReference>
<dbReference type="Pfam" id="PF11804">
    <property type="entry name" value="DUF3325"/>
    <property type="match status" value="1"/>
</dbReference>
<keyword evidence="1" id="KW-0472">Membrane</keyword>
<protein>
    <submittedName>
        <fullName evidence="2">DUF3325 domain-containing protein</fullName>
    </submittedName>
</protein>
<evidence type="ECO:0000313" key="3">
    <source>
        <dbReference type="Proteomes" id="UP000220246"/>
    </source>
</evidence>
<dbReference type="OrthoDB" id="5366025at2"/>
<proteinExistence type="predicted"/>
<comment type="caution">
    <text evidence="2">The sequence shown here is derived from an EMBL/GenBank/DDBJ whole genome shotgun (WGS) entry which is preliminary data.</text>
</comment>
<name>A0A2A7USH9_COMTR</name>
<gene>
    <name evidence="2" type="ORF">CRM82_06095</name>
</gene>
<feature type="transmembrane region" description="Helical" evidence="1">
    <location>
        <begin position="51"/>
        <end position="69"/>
    </location>
</feature>
<accession>A0A2A7USH9</accession>
<dbReference type="AlphaFoldDB" id="A0A2A7USH9"/>
<feature type="transmembrane region" description="Helical" evidence="1">
    <location>
        <begin position="125"/>
        <end position="146"/>
    </location>
</feature>
<dbReference type="Proteomes" id="UP000220246">
    <property type="component" value="Unassembled WGS sequence"/>
</dbReference>
<organism evidence="2 3">
    <name type="scientific">Comamonas terrigena</name>
    <dbReference type="NCBI Taxonomy" id="32013"/>
    <lineage>
        <taxon>Bacteria</taxon>
        <taxon>Pseudomonadati</taxon>
        <taxon>Pseudomonadota</taxon>
        <taxon>Betaproteobacteria</taxon>
        <taxon>Burkholderiales</taxon>
        <taxon>Comamonadaceae</taxon>
        <taxon>Comamonas</taxon>
    </lineage>
</organism>
<dbReference type="InterPro" id="IPR021762">
    <property type="entry name" value="DUF3325"/>
</dbReference>
<keyword evidence="3" id="KW-1185">Reference proteome</keyword>
<dbReference type="EMBL" id="PDEA01000001">
    <property type="protein sequence ID" value="PEH88228.1"/>
    <property type="molecule type" value="Genomic_DNA"/>
</dbReference>
<dbReference type="STRING" id="1219032.GCA_001515545_03340"/>
<dbReference type="GeneID" id="80800161"/>
<evidence type="ECO:0000313" key="2">
    <source>
        <dbReference type="EMBL" id="PEH88228.1"/>
    </source>
</evidence>
<evidence type="ECO:0000256" key="1">
    <source>
        <dbReference type="SAM" id="Phobius"/>
    </source>
</evidence>